<dbReference type="InterPro" id="IPR050482">
    <property type="entry name" value="Sensor_HK_TwoCompSys"/>
</dbReference>
<dbReference type="SUPFAM" id="SSF55781">
    <property type="entry name" value="GAF domain-like"/>
    <property type="match status" value="1"/>
</dbReference>
<keyword evidence="8" id="KW-0808">Transferase</keyword>
<evidence type="ECO:0000256" key="14">
    <source>
        <dbReference type="ARBA" id="ARBA00024827"/>
    </source>
</evidence>
<dbReference type="InterPro" id="IPR005467">
    <property type="entry name" value="His_kinase_dom"/>
</dbReference>
<evidence type="ECO:0000256" key="8">
    <source>
        <dbReference type="ARBA" id="ARBA00022679"/>
    </source>
</evidence>
<dbReference type="InterPro" id="IPR003594">
    <property type="entry name" value="HATPase_dom"/>
</dbReference>
<keyword evidence="7" id="KW-0963">Cytoplasm</keyword>
<dbReference type="SUPFAM" id="SSF55874">
    <property type="entry name" value="ATPase domain of HSP90 chaperone/DNA topoisomerase II/histidine kinase"/>
    <property type="match status" value="1"/>
</dbReference>
<dbReference type="RefSeq" id="WP_073444921.1">
    <property type="nucleotide sequence ID" value="NZ_LJSN01000002.1"/>
</dbReference>
<dbReference type="GO" id="GO:0051539">
    <property type="term" value="F:4 iron, 4 sulfur cluster binding"/>
    <property type="evidence" value="ECO:0007669"/>
    <property type="project" value="UniProtKB-KW"/>
</dbReference>
<dbReference type="CDD" id="cd16917">
    <property type="entry name" value="HATPase_UhpB-NarQ-NarX-like"/>
    <property type="match status" value="1"/>
</dbReference>
<evidence type="ECO:0000256" key="15">
    <source>
        <dbReference type="ARBA" id="ARBA00030800"/>
    </source>
</evidence>
<dbReference type="SMART" id="SM00387">
    <property type="entry name" value="HATPase_c"/>
    <property type="match status" value="1"/>
</dbReference>
<dbReference type="Gene3D" id="3.30.565.10">
    <property type="entry name" value="Histidine kinase-like ATPase, C-terminal domain"/>
    <property type="match status" value="1"/>
</dbReference>
<evidence type="ECO:0000256" key="12">
    <source>
        <dbReference type="ARBA" id="ARBA00023012"/>
    </source>
</evidence>
<dbReference type="Gene3D" id="1.20.5.1930">
    <property type="match status" value="1"/>
</dbReference>
<accession>A0A2N8PKZ5</accession>
<dbReference type="InterPro" id="IPR011712">
    <property type="entry name" value="Sig_transdc_His_kin_sub3_dim/P"/>
</dbReference>
<keyword evidence="18" id="KW-1185">Reference proteome</keyword>
<evidence type="ECO:0000256" key="10">
    <source>
        <dbReference type="ARBA" id="ARBA00022777"/>
    </source>
</evidence>
<dbReference type="EC" id="2.7.13.3" evidence="4"/>
<evidence type="ECO:0000256" key="4">
    <source>
        <dbReference type="ARBA" id="ARBA00012438"/>
    </source>
</evidence>
<dbReference type="GO" id="GO:0000155">
    <property type="term" value="F:phosphorelay sensor kinase activity"/>
    <property type="evidence" value="ECO:0007669"/>
    <property type="project" value="InterPro"/>
</dbReference>
<dbReference type="GO" id="GO:0046872">
    <property type="term" value="F:metal ion binding"/>
    <property type="evidence" value="ECO:0007669"/>
    <property type="project" value="UniProtKB-KW"/>
</dbReference>
<dbReference type="InterPro" id="IPR029016">
    <property type="entry name" value="GAF-like_dom_sf"/>
</dbReference>
<gene>
    <name evidence="17" type="ORF">AOB60_13880</name>
</gene>
<comment type="catalytic activity">
    <reaction evidence="1">
        <text>ATP + protein L-histidine = ADP + protein N-phospho-L-histidine.</text>
        <dbReference type="EC" id="2.7.13.3"/>
    </reaction>
</comment>
<evidence type="ECO:0000313" key="18">
    <source>
        <dbReference type="Proteomes" id="UP000236047"/>
    </source>
</evidence>
<comment type="function">
    <text evidence="14">Member of the two-component regulatory system NreB/NreC involved in the control of dissimilatory nitrate/nitrite reduction in response to oxygen. NreB functions as a direct oxygen sensor histidine kinase which is autophosphorylated, in the absence of oxygen, probably at the conserved histidine residue, and transfers its phosphate group probably to a conserved aspartate residue of NreC. NreB/NreC activates the expression of the nitrate (narGHJI) and nitrite (nir) reductase operons, as well as the putative nitrate transporter gene narT.</text>
</comment>
<dbReference type="GO" id="GO:0046983">
    <property type="term" value="F:protein dimerization activity"/>
    <property type="evidence" value="ECO:0007669"/>
    <property type="project" value="InterPro"/>
</dbReference>
<dbReference type="PANTHER" id="PTHR24421">
    <property type="entry name" value="NITRATE/NITRITE SENSOR PROTEIN NARX-RELATED"/>
    <property type="match status" value="1"/>
</dbReference>
<comment type="cofactor">
    <cofactor evidence="2">
        <name>[4Fe-4S] cluster</name>
        <dbReference type="ChEBI" id="CHEBI:49883"/>
    </cofactor>
</comment>
<dbReference type="Pfam" id="PF07730">
    <property type="entry name" value="HisKA_3"/>
    <property type="match status" value="1"/>
</dbReference>
<dbReference type="InterPro" id="IPR036890">
    <property type="entry name" value="HATPase_C_sf"/>
</dbReference>
<comment type="subcellular location">
    <subcellularLocation>
        <location evidence="3">Cytoplasm</location>
    </subcellularLocation>
</comment>
<dbReference type="EMBL" id="LJSN01000002">
    <property type="protein sequence ID" value="PNE41689.1"/>
    <property type="molecule type" value="Genomic_DNA"/>
</dbReference>
<dbReference type="GO" id="GO:0005737">
    <property type="term" value="C:cytoplasm"/>
    <property type="evidence" value="ECO:0007669"/>
    <property type="project" value="UniProtKB-SubCell"/>
</dbReference>
<evidence type="ECO:0000256" key="3">
    <source>
        <dbReference type="ARBA" id="ARBA00004496"/>
    </source>
</evidence>
<keyword evidence="6" id="KW-0004">4Fe-4S</keyword>
<dbReference type="Pfam" id="PF02518">
    <property type="entry name" value="HATPase_c"/>
    <property type="match status" value="1"/>
</dbReference>
<dbReference type="Pfam" id="PF13185">
    <property type="entry name" value="GAF_2"/>
    <property type="match status" value="1"/>
</dbReference>
<dbReference type="PROSITE" id="PS50109">
    <property type="entry name" value="HIS_KIN"/>
    <property type="match status" value="1"/>
</dbReference>
<dbReference type="PRINTS" id="PR00344">
    <property type="entry name" value="BCTRLSENSOR"/>
</dbReference>
<dbReference type="InterPro" id="IPR004358">
    <property type="entry name" value="Sig_transdc_His_kin-like_C"/>
</dbReference>
<keyword evidence="10" id="KW-0418">Kinase</keyword>
<dbReference type="PANTHER" id="PTHR24421:SF61">
    <property type="entry name" value="OXYGEN SENSOR HISTIDINE KINASE NREB"/>
    <property type="match status" value="1"/>
</dbReference>
<sequence length="381" mass="40426">MSNGPGAGIPAVSTAILAMSRHLEVRDVLKTIVASARELLDAEYAALGVPDDHGGFAQFVVDGVSAEQWKAIGPLPRQHGILAAMLHNATPERLADVREDPRFGGWPAAHPDMSDFLGLPVADGDEILGALFLANKRCPKPTGGCGFTEEDERLLGILAQHAAIALTNARLYERSRELTIAGERARLAHELHDAVSQKLFSLRLTAQAATALVDRDPARAKDELHQVAALAAEAADELRAAVVELRPAALDEDGLVATLRSQIQVLDRAHSARVTFTAQGVRALPSAQEEAMLRVAQEALHNALRHSGAERVEVSLGRAGHGALLKIADNGRGFDTRVVRRAGRHLGLVSMRDRAGGVGGKLTVESEPGKGTTVEMEVPGG</sequence>
<evidence type="ECO:0000313" key="17">
    <source>
        <dbReference type="EMBL" id="PNE41689.1"/>
    </source>
</evidence>
<evidence type="ECO:0000256" key="11">
    <source>
        <dbReference type="ARBA" id="ARBA00023004"/>
    </source>
</evidence>
<evidence type="ECO:0000256" key="9">
    <source>
        <dbReference type="ARBA" id="ARBA00022723"/>
    </source>
</evidence>
<organism evidence="17 18">
    <name type="scientific">Streptomyces noursei</name>
    <name type="common">Streptomyces albulus</name>
    <dbReference type="NCBI Taxonomy" id="1971"/>
    <lineage>
        <taxon>Bacteria</taxon>
        <taxon>Bacillati</taxon>
        <taxon>Actinomycetota</taxon>
        <taxon>Actinomycetes</taxon>
        <taxon>Kitasatosporales</taxon>
        <taxon>Streptomycetaceae</taxon>
        <taxon>Streptomyces</taxon>
    </lineage>
</organism>
<reference evidence="18" key="1">
    <citation type="submission" date="2015-09" db="EMBL/GenBank/DDBJ databases">
        <authorList>
            <person name="Graham D.E."/>
            <person name="Mahan K.M."/>
            <person name="Klingeman D.M."/>
            <person name="Fida T."/>
            <person name="Giannone R.J."/>
            <person name="Hettich R.L."/>
            <person name="Parry R.J."/>
            <person name="Spain J.C."/>
        </authorList>
    </citation>
    <scope>NUCLEOTIDE SEQUENCE [LARGE SCALE GENOMIC DNA]</scope>
    <source>
        <strain evidence="18">JCM 4701</strain>
    </source>
</reference>
<evidence type="ECO:0000256" key="7">
    <source>
        <dbReference type="ARBA" id="ARBA00022490"/>
    </source>
</evidence>
<keyword evidence="9" id="KW-0479">Metal-binding</keyword>
<evidence type="ECO:0000256" key="6">
    <source>
        <dbReference type="ARBA" id="ARBA00022485"/>
    </source>
</evidence>
<dbReference type="Proteomes" id="UP000236047">
    <property type="component" value="Unassembled WGS sequence"/>
</dbReference>
<evidence type="ECO:0000256" key="1">
    <source>
        <dbReference type="ARBA" id="ARBA00000085"/>
    </source>
</evidence>
<dbReference type="InterPro" id="IPR003018">
    <property type="entry name" value="GAF"/>
</dbReference>
<keyword evidence="11" id="KW-0408">Iron</keyword>
<keyword evidence="12" id="KW-0902">Two-component regulatory system</keyword>
<evidence type="ECO:0000256" key="5">
    <source>
        <dbReference type="ARBA" id="ARBA00017322"/>
    </source>
</evidence>
<dbReference type="SMART" id="SM00065">
    <property type="entry name" value="GAF"/>
    <property type="match status" value="1"/>
</dbReference>
<feature type="domain" description="Histidine kinase" evidence="16">
    <location>
        <begin position="186"/>
        <end position="381"/>
    </location>
</feature>
<comment type="caution">
    <text evidence="17">The sequence shown here is derived from an EMBL/GenBank/DDBJ whole genome shotgun (WGS) entry which is preliminary data.</text>
</comment>
<name>A0A2N8PKZ5_STRNR</name>
<protein>
    <recommendedName>
        <fullName evidence="5">Oxygen sensor histidine kinase NreB</fullName>
        <ecNumber evidence="4">2.7.13.3</ecNumber>
    </recommendedName>
    <alternativeName>
        <fullName evidence="15">Nitrogen regulation protein B</fullName>
    </alternativeName>
</protein>
<evidence type="ECO:0000256" key="13">
    <source>
        <dbReference type="ARBA" id="ARBA00023014"/>
    </source>
</evidence>
<keyword evidence="13" id="KW-0411">Iron-sulfur</keyword>
<dbReference type="GO" id="GO:0016020">
    <property type="term" value="C:membrane"/>
    <property type="evidence" value="ECO:0007669"/>
    <property type="project" value="InterPro"/>
</dbReference>
<dbReference type="AlphaFoldDB" id="A0A2N8PKZ5"/>
<dbReference type="Gene3D" id="3.30.450.40">
    <property type="match status" value="1"/>
</dbReference>
<proteinExistence type="predicted"/>
<evidence type="ECO:0000256" key="2">
    <source>
        <dbReference type="ARBA" id="ARBA00001966"/>
    </source>
</evidence>
<evidence type="ECO:0000259" key="16">
    <source>
        <dbReference type="PROSITE" id="PS50109"/>
    </source>
</evidence>